<proteinExistence type="predicted"/>
<gene>
    <name evidence="2" type="ORF">C3747_591g3</name>
</gene>
<sequence length="180" mass="19318">MREKAGAACLDAGRPPASDISHDVPVRVLSELGSAEYQRPSPRERGGANCFAVPRGAVKVCGQGPLHLVRSHDVHSEGQRASGCAAATSCTLVVLAECFLASFALKYSSVQKCEREGENDAGFDGEGDGNGRDKPKHRDDTSMAYASVSVEVRRFARFLQSKRRHPPGCAASCGWERPLF</sequence>
<accession>A0A2V2UNG7</accession>
<name>A0A2V2UNG7_TRYCR</name>
<protein>
    <submittedName>
        <fullName evidence="2">Putative Checkpoint protein HUS1</fullName>
    </submittedName>
</protein>
<dbReference type="InterPro" id="IPR007150">
    <property type="entry name" value="HUS1/Mec3"/>
</dbReference>
<feature type="compositionally biased region" description="Basic and acidic residues" evidence="1">
    <location>
        <begin position="129"/>
        <end position="141"/>
    </location>
</feature>
<evidence type="ECO:0000313" key="3">
    <source>
        <dbReference type="Proteomes" id="UP000246078"/>
    </source>
</evidence>
<comment type="caution">
    <text evidence="2">The sequence shown here is derived from an EMBL/GenBank/DDBJ whole genome shotgun (WGS) entry which is preliminary data.</text>
</comment>
<feature type="region of interest" description="Disordered" evidence="1">
    <location>
        <begin position="117"/>
        <end position="143"/>
    </location>
</feature>
<dbReference type="Pfam" id="PF04005">
    <property type="entry name" value="Hus1"/>
    <property type="match status" value="1"/>
</dbReference>
<reference evidence="2 3" key="1">
    <citation type="journal article" date="2018" name="Microb. Genom.">
        <title>Expanding an expanded genome: long-read sequencing of Trypanosoma cruzi.</title>
        <authorList>
            <person name="Berna L."/>
            <person name="Rodriguez M."/>
            <person name="Chiribao M.L."/>
            <person name="Parodi-Talice A."/>
            <person name="Pita S."/>
            <person name="Rijo G."/>
            <person name="Alvarez-Valin F."/>
            <person name="Robello C."/>
        </authorList>
    </citation>
    <scope>NUCLEOTIDE SEQUENCE [LARGE SCALE GENOMIC DNA]</scope>
    <source>
        <strain evidence="2 3">TCC</strain>
    </source>
</reference>
<dbReference type="GO" id="GO:0030896">
    <property type="term" value="C:checkpoint clamp complex"/>
    <property type="evidence" value="ECO:0007669"/>
    <property type="project" value="InterPro"/>
</dbReference>
<dbReference type="VEuPathDB" id="TriTrypDB:C3747_591g3"/>
<dbReference type="Proteomes" id="UP000246078">
    <property type="component" value="Unassembled WGS sequence"/>
</dbReference>
<dbReference type="GO" id="GO:0000077">
    <property type="term" value="P:DNA damage checkpoint signaling"/>
    <property type="evidence" value="ECO:0007669"/>
    <property type="project" value="InterPro"/>
</dbReference>
<organism evidence="2 3">
    <name type="scientific">Trypanosoma cruzi</name>
    <dbReference type="NCBI Taxonomy" id="5693"/>
    <lineage>
        <taxon>Eukaryota</taxon>
        <taxon>Discoba</taxon>
        <taxon>Euglenozoa</taxon>
        <taxon>Kinetoplastea</taxon>
        <taxon>Metakinetoplastina</taxon>
        <taxon>Trypanosomatida</taxon>
        <taxon>Trypanosomatidae</taxon>
        <taxon>Trypanosoma</taxon>
        <taxon>Schizotrypanum</taxon>
    </lineage>
</organism>
<dbReference type="AlphaFoldDB" id="A0A2V2UNG7"/>
<dbReference type="EMBL" id="PRFC01000591">
    <property type="protein sequence ID" value="PWU85765.1"/>
    <property type="molecule type" value="Genomic_DNA"/>
</dbReference>
<evidence type="ECO:0000313" key="2">
    <source>
        <dbReference type="EMBL" id="PWU85765.1"/>
    </source>
</evidence>
<evidence type="ECO:0000256" key="1">
    <source>
        <dbReference type="SAM" id="MobiDB-lite"/>
    </source>
</evidence>